<dbReference type="InterPro" id="IPR029016">
    <property type="entry name" value="GAF-like_dom_sf"/>
</dbReference>
<dbReference type="InterPro" id="IPR035919">
    <property type="entry name" value="EAL_sf"/>
</dbReference>
<dbReference type="InterPro" id="IPR043128">
    <property type="entry name" value="Rev_trsase/Diguanyl_cyclase"/>
</dbReference>
<dbReference type="InterPro" id="IPR050706">
    <property type="entry name" value="Cyclic-di-GMP_PDE-like"/>
</dbReference>
<dbReference type="PANTHER" id="PTHR33121:SF19">
    <property type="entry name" value="CYCLIC DI-GMP PHOSPHODIESTERASE PA2567"/>
    <property type="match status" value="1"/>
</dbReference>
<dbReference type="CDD" id="cd01948">
    <property type="entry name" value="EAL"/>
    <property type="match status" value="1"/>
</dbReference>
<dbReference type="PROSITE" id="PS50887">
    <property type="entry name" value="GGDEF"/>
    <property type="match status" value="1"/>
</dbReference>
<accession>A0ABW9A3K7</accession>
<feature type="domain" description="EAL" evidence="1">
    <location>
        <begin position="340"/>
        <end position="594"/>
    </location>
</feature>
<dbReference type="Pfam" id="PF01590">
    <property type="entry name" value="GAF"/>
    <property type="match status" value="1"/>
</dbReference>
<dbReference type="Gene3D" id="3.20.20.450">
    <property type="entry name" value="EAL domain"/>
    <property type="match status" value="1"/>
</dbReference>
<dbReference type="Gene3D" id="3.30.450.40">
    <property type="match status" value="1"/>
</dbReference>
<evidence type="ECO:0000259" key="1">
    <source>
        <dbReference type="PROSITE" id="PS50883"/>
    </source>
</evidence>
<evidence type="ECO:0000259" key="2">
    <source>
        <dbReference type="PROSITE" id="PS50887"/>
    </source>
</evidence>
<sequence length="594" mass="66329">MMSDSNISRLAVDEHVRLATLKSYCLLDTPPDPLSDLLTDLAAKLLNADISLISLIDENRQWFKSRKGLNVVQTPRSDSFCAHAIHQHRPMVVLDATKDERFKNNALVLGDPHIRFYAGAPLITPEGICLGTLCVIGKTPRDEFSDEDLATLEQLGAIVMARLEILRTTGYVDALTTLPNRTRFIEDLRFFEKSSDRLRRSVTAVSVDICDRDYFVDMIKALGWDYAEGFLIQAKNRLVDAVDTSAVYRIGTTLFAYLHYSDSKELQTLIDKIQERFNTPLEHQGIPYTMEISVGIVPVQSSSSSEDLVRSLFTAADLARQDGTGQRVFEQSQGESQKHTFDILSSIPSALLSESQLTLHFQPKVSMRDGKCSGVEALIRWQHPVFGSVSPAVFIPLAEKTALIRRVTKWALREGITQAAKWMQQGRRIPVAINVSARDFDTDELPGLLRALLAEHKIPPGLIEIEFTESAIGKNAQSLREQILDMKNLGVKIAIDDFGAGFSNLSYLKNIPADHMKIDQSFIKGLLVNKTDRMIVPSIMRLGHELGYVVVAEGIECMETYELLKSYGCDHGQGYAIARPMPAADFEAWLEINN</sequence>
<dbReference type="SUPFAM" id="SSF55073">
    <property type="entry name" value="Nucleotide cyclase"/>
    <property type="match status" value="1"/>
</dbReference>
<dbReference type="PANTHER" id="PTHR33121">
    <property type="entry name" value="CYCLIC DI-GMP PHOSPHODIESTERASE PDEF"/>
    <property type="match status" value="1"/>
</dbReference>
<dbReference type="Proteomes" id="UP001629246">
    <property type="component" value="Unassembled WGS sequence"/>
</dbReference>
<keyword evidence="4" id="KW-1185">Reference proteome</keyword>
<dbReference type="SUPFAM" id="SSF55781">
    <property type="entry name" value="GAF domain-like"/>
    <property type="match status" value="1"/>
</dbReference>
<dbReference type="SUPFAM" id="SSF141868">
    <property type="entry name" value="EAL domain-like"/>
    <property type="match status" value="1"/>
</dbReference>
<dbReference type="EMBL" id="JAQQFM010000001">
    <property type="protein sequence ID" value="MFL9922960.1"/>
    <property type="molecule type" value="Genomic_DNA"/>
</dbReference>
<dbReference type="Pfam" id="PF00563">
    <property type="entry name" value="EAL"/>
    <property type="match status" value="1"/>
</dbReference>
<gene>
    <name evidence="3" type="ORF">PQR62_01695</name>
</gene>
<reference evidence="3 4" key="1">
    <citation type="journal article" date="2024" name="Chem. Sci.">
        <title>Discovery of megapolipeptins by genome mining of a Burkholderiales bacteria collection.</title>
        <authorList>
            <person name="Paulo B.S."/>
            <person name="Recchia M.J.J."/>
            <person name="Lee S."/>
            <person name="Fergusson C.H."/>
            <person name="Romanowski S.B."/>
            <person name="Hernandez A."/>
            <person name="Krull N."/>
            <person name="Liu D.Y."/>
            <person name="Cavanagh H."/>
            <person name="Bos A."/>
            <person name="Gray C.A."/>
            <person name="Murphy B.T."/>
            <person name="Linington R.G."/>
            <person name="Eustaquio A.S."/>
        </authorList>
    </citation>
    <scope>NUCLEOTIDE SEQUENCE [LARGE SCALE GENOMIC DNA]</scope>
    <source>
        <strain evidence="3 4">RL21-008-BIB-A</strain>
    </source>
</reference>
<organism evidence="3 4">
    <name type="scientific">Herbaspirillum lusitanum</name>
    <dbReference type="NCBI Taxonomy" id="213312"/>
    <lineage>
        <taxon>Bacteria</taxon>
        <taxon>Pseudomonadati</taxon>
        <taxon>Pseudomonadota</taxon>
        <taxon>Betaproteobacteria</taxon>
        <taxon>Burkholderiales</taxon>
        <taxon>Oxalobacteraceae</taxon>
        <taxon>Herbaspirillum</taxon>
    </lineage>
</organism>
<dbReference type="InterPro" id="IPR000160">
    <property type="entry name" value="GGDEF_dom"/>
</dbReference>
<protein>
    <submittedName>
        <fullName evidence="3">EAL domain-containing protein</fullName>
    </submittedName>
</protein>
<dbReference type="SMART" id="SM00267">
    <property type="entry name" value="GGDEF"/>
    <property type="match status" value="1"/>
</dbReference>
<evidence type="ECO:0000313" key="3">
    <source>
        <dbReference type="EMBL" id="MFL9922960.1"/>
    </source>
</evidence>
<dbReference type="InterPro" id="IPR001633">
    <property type="entry name" value="EAL_dom"/>
</dbReference>
<dbReference type="PROSITE" id="PS50883">
    <property type="entry name" value="EAL"/>
    <property type="match status" value="1"/>
</dbReference>
<comment type="caution">
    <text evidence="3">The sequence shown here is derived from an EMBL/GenBank/DDBJ whole genome shotgun (WGS) entry which is preliminary data.</text>
</comment>
<dbReference type="InterPro" id="IPR003018">
    <property type="entry name" value="GAF"/>
</dbReference>
<dbReference type="SMART" id="SM00065">
    <property type="entry name" value="GAF"/>
    <property type="match status" value="1"/>
</dbReference>
<dbReference type="SMART" id="SM00052">
    <property type="entry name" value="EAL"/>
    <property type="match status" value="1"/>
</dbReference>
<dbReference type="RefSeq" id="WP_408154123.1">
    <property type="nucleotide sequence ID" value="NZ_JAQQFM010000001.1"/>
</dbReference>
<dbReference type="Gene3D" id="3.30.70.270">
    <property type="match status" value="1"/>
</dbReference>
<dbReference type="InterPro" id="IPR029787">
    <property type="entry name" value="Nucleotide_cyclase"/>
</dbReference>
<evidence type="ECO:0000313" key="4">
    <source>
        <dbReference type="Proteomes" id="UP001629246"/>
    </source>
</evidence>
<feature type="domain" description="GGDEF" evidence="2">
    <location>
        <begin position="203"/>
        <end position="332"/>
    </location>
</feature>
<dbReference type="Pfam" id="PF00990">
    <property type="entry name" value="GGDEF"/>
    <property type="match status" value="1"/>
</dbReference>
<proteinExistence type="predicted"/>
<name>A0ABW9A3K7_9BURK</name>